<comment type="caution">
    <text evidence="3">The sequence shown here is derived from an EMBL/GenBank/DDBJ whole genome shotgun (WGS) entry which is preliminary data.</text>
</comment>
<evidence type="ECO:0008006" key="5">
    <source>
        <dbReference type="Google" id="ProtNLM"/>
    </source>
</evidence>
<dbReference type="SUPFAM" id="SSF81901">
    <property type="entry name" value="HCP-like"/>
    <property type="match status" value="1"/>
</dbReference>
<accession>A0A9D1PW37</accession>
<organism evidence="3 4">
    <name type="scientific">Candidatus Desulfovibrio intestinipullorum</name>
    <dbReference type="NCBI Taxonomy" id="2838536"/>
    <lineage>
        <taxon>Bacteria</taxon>
        <taxon>Pseudomonadati</taxon>
        <taxon>Thermodesulfobacteriota</taxon>
        <taxon>Desulfovibrionia</taxon>
        <taxon>Desulfovibrionales</taxon>
        <taxon>Desulfovibrionaceae</taxon>
        <taxon>Desulfovibrio</taxon>
    </lineage>
</organism>
<dbReference type="EMBL" id="DXHV01000042">
    <property type="protein sequence ID" value="HIW00316.1"/>
    <property type="molecule type" value="Genomic_DNA"/>
</dbReference>
<evidence type="ECO:0000313" key="4">
    <source>
        <dbReference type="Proteomes" id="UP000886752"/>
    </source>
</evidence>
<dbReference type="Gene3D" id="1.25.40.10">
    <property type="entry name" value="Tetratricopeptide repeat domain"/>
    <property type="match status" value="1"/>
</dbReference>
<feature type="transmembrane region" description="Helical" evidence="2">
    <location>
        <begin position="166"/>
        <end position="187"/>
    </location>
</feature>
<dbReference type="Proteomes" id="UP000886752">
    <property type="component" value="Unassembled WGS sequence"/>
</dbReference>
<reference evidence="3" key="2">
    <citation type="submission" date="2021-04" db="EMBL/GenBank/DDBJ databases">
        <authorList>
            <person name="Gilroy R."/>
        </authorList>
    </citation>
    <scope>NUCLEOTIDE SEQUENCE</scope>
    <source>
        <strain evidence="3">ChiHecec2B26-446</strain>
    </source>
</reference>
<sequence length="432" mass="46761">MQAYIRRDIRRGRDYGLIVVSETDFFTEPIFFSLQRFTDGKFLSANSLWRSGKEELRAGEYHWVNGILSIVVGPDILLELDADTTYRMTINGSASFPLSLSRDVVHLLHKRAAQDYACSSAPAGPDGADEAVGEDSSQVLAAAKTAGSACPALVQKQHRNAQKNTWTTPILCCLTILGGIVLVGWHLTHDSMQLVSEPIPLSDNVNTQNLQDLQAVFVDKSGQPAQTALTAVQNRLKENVQGRSLSTSYFSTESLQKLRTDTDDLSASVLAEPDRASAGYGQAPDAGRPSNLSATPHEPGSDQTTQTAYTRTVQAYLAGGAVTPAASVALARQVRLPGASSKDTEQAFLLLQDAAEKGNTEAMFLLAQFYDPLCTLPHGNVTPNPSMAREWYRRAEAGGLLHAYLASNALRSHLKKLAEEGDSSALNALRNW</sequence>
<dbReference type="InterPro" id="IPR011990">
    <property type="entry name" value="TPR-like_helical_dom_sf"/>
</dbReference>
<evidence type="ECO:0000313" key="3">
    <source>
        <dbReference type="EMBL" id="HIW00316.1"/>
    </source>
</evidence>
<evidence type="ECO:0000256" key="1">
    <source>
        <dbReference type="SAM" id="MobiDB-lite"/>
    </source>
</evidence>
<keyword evidence="2" id="KW-1133">Transmembrane helix</keyword>
<dbReference type="AlphaFoldDB" id="A0A9D1PW37"/>
<keyword evidence="2" id="KW-0472">Membrane</keyword>
<name>A0A9D1PW37_9BACT</name>
<gene>
    <name evidence="3" type="ORF">H9894_03915</name>
</gene>
<protein>
    <recommendedName>
        <fullName evidence="5">Sel1 repeat family protein</fullName>
    </recommendedName>
</protein>
<keyword evidence="2" id="KW-0812">Transmembrane</keyword>
<evidence type="ECO:0000256" key="2">
    <source>
        <dbReference type="SAM" id="Phobius"/>
    </source>
</evidence>
<reference evidence="3" key="1">
    <citation type="journal article" date="2021" name="PeerJ">
        <title>Extensive microbial diversity within the chicken gut microbiome revealed by metagenomics and culture.</title>
        <authorList>
            <person name="Gilroy R."/>
            <person name="Ravi A."/>
            <person name="Getino M."/>
            <person name="Pursley I."/>
            <person name="Horton D.L."/>
            <person name="Alikhan N.F."/>
            <person name="Baker D."/>
            <person name="Gharbi K."/>
            <person name="Hall N."/>
            <person name="Watson M."/>
            <person name="Adriaenssens E.M."/>
            <person name="Foster-Nyarko E."/>
            <person name="Jarju S."/>
            <person name="Secka A."/>
            <person name="Antonio M."/>
            <person name="Oren A."/>
            <person name="Chaudhuri R.R."/>
            <person name="La Ragione R."/>
            <person name="Hildebrand F."/>
            <person name="Pallen M.J."/>
        </authorList>
    </citation>
    <scope>NUCLEOTIDE SEQUENCE</scope>
    <source>
        <strain evidence="3">ChiHecec2B26-446</strain>
    </source>
</reference>
<proteinExistence type="predicted"/>
<feature type="region of interest" description="Disordered" evidence="1">
    <location>
        <begin position="273"/>
        <end position="305"/>
    </location>
</feature>